<dbReference type="Proteomes" id="UP000256328">
    <property type="component" value="Unassembled WGS sequence"/>
</dbReference>
<feature type="region of interest" description="Disordered" evidence="1">
    <location>
        <begin position="295"/>
        <end position="323"/>
    </location>
</feature>
<evidence type="ECO:0000313" key="3">
    <source>
        <dbReference type="Proteomes" id="UP000256328"/>
    </source>
</evidence>
<reference evidence="2 3" key="1">
    <citation type="journal article" date="2018" name="IMA Fungus">
        <title>IMA Genome-F 9: Draft genome sequence of Annulohypoxylon stygium, Aspergillus mulundensis, Berkeleyomyces basicola (syn. Thielaviopsis basicola), Ceratocystis smalleyi, two Cercospora beticola strains, Coleophoma cylindrospora, Fusarium fracticaudum, Phialophora cf. hyalina, and Morchella septimelata.</title>
        <authorList>
            <person name="Wingfield B.D."/>
            <person name="Bills G.F."/>
            <person name="Dong Y."/>
            <person name="Huang W."/>
            <person name="Nel W.J."/>
            <person name="Swalarsk-Parry B.S."/>
            <person name="Vaghefi N."/>
            <person name="Wilken P.M."/>
            <person name="An Z."/>
            <person name="de Beer Z.W."/>
            <person name="De Vos L."/>
            <person name="Chen L."/>
            <person name="Duong T.A."/>
            <person name="Gao Y."/>
            <person name="Hammerbacher A."/>
            <person name="Kikkert J.R."/>
            <person name="Li Y."/>
            <person name="Li H."/>
            <person name="Li K."/>
            <person name="Li Q."/>
            <person name="Liu X."/>
            <person name="Ma X."/>
            <person name="Naidoo K."/>
            <person name="Pethybridge S.J."/>
            <person name="Sun J."/>
            <person name="Steenkamp E.T."/>
            <person name="van der Nest M.A."/>
            <person name="van Wyk S."/>
            <person name="Wingfield M.J."/>
            <person name="Xiong C."/>
            <person name="Yue Q."/>
            <person name="Zhang X."/>
        </authorList>
    </citation>
    <scope>NUCLEOTIDE SEQUENCE [LARGE SCALE GENOMIC DNA]</scope>
    <source>
        <strain evidence="2 3">BP5796</strain>
    </source>
</reference>
<dbReference type="EMBL" id="PDLN01000008">
    <property type="protein sequence ID" value="RDW77930.1"/>
    <property type="molecule type" value="Genomic_DNA"/>
</dbReference>
<proteinExistence type="predicted"/>
<organism evidence="2 3">
    <name type="scientific">Coleophoma crateriformis</name>
    <dbReference type="NCBI Taxonomy" id="565419"/>
    <lineage>
        <taxon>Eukaryota</taxon>
        <taxon>Fungi</taxon>
        <taxon>Dikarya</taxon>
        <taxon>Ascomycota</taxon>
        <taxon>Pezizomycotina</taxon>
        <taxon>Leotiomycetes</taxon>
        <taxon>Helotiales</taxon>
        <taxon>Dermateaceae</taxon>
        <taxon>Coleophoma</taxon>
    </lineage>
</organism>
<feature type="region of interest" description="Disordered" evidence="1">
    <location>
        <begin position="136"/>
        <end position="200"/>
    </location>
</feature>
<gene>
    <name evidence="2" type="ORF">BP5796_05782</name>
</gene>
<protein>
    <submittedName>
        <fullName evidence="2">Uncharacterized protein</fullName>
    </submittedName>
</protein>
<dbReference type="OrthoDB" id="537467at2759"/>
<evidence type="ECO:0000313" key="2">
    <source>
        <dbReference type="EMBL" id="RDW77930.1"/>
    </source>
</evidence>
<keyword evidence="3" id="KW-1185">Reference proteome</keyword>
<evidence type="ECO:0000256" key="1">
    <source>
        <dbReference type="SAM" id="MobiDB-lite"/>
    </source>
</evidence>
<accession>A0A3D8RVF9</accession>
<name>A0A3D8RVF9_9HELO</name>
<feature type="region of interest" description="Disordered" evidence="1">
    <location>
        <begin position="1"/>
        <end position="21"/>
    </location>
</feature>
<sequence length="352" mass="39218">MSWMDSWSRPSKSQAVPPPLYLTSGSEQVPYCHTCGRVISTRRSQNSSSSSSPVKYCSDRCRHNKPAAVDRKIEDAFVALLNDDLDTFRTRHGIEVQVQGGAKPQGKKVKGDPRTIVLCSHVEELIFGSRFDPARTAGRRKDRAPRGVPDPEVWRSVDMEDSPPPPVNSGREAKDRNTLDTDGSESEDGEHGGIDLTSPNLNIESDHIQLEVDPEHKLFGAGKRRPAQENAEVNGSVGGEKGWAEKIEESSEMLQKRREGQKRAEEKEMVRRAARRGVAFGFVVEEKAKVQHEVINKAKGRRKQQDVEGESVSKQDTSGGRKKCEAVMTKAMIVVETSYAKGDWGIRWREDV</sequence>
<comment type="caution">
    <text evidence="2">The sequence shown here is derived from an EMBL/GenBank/DDBJ whole genome shotgun (WGS) entry which is preliminary data.</text>
</comment>
<dbReference type="AlphaFoldDB" id="A0A3D8RVF9"/>